<dbReference type="EMBL" id="DVOO01000009">
    <property type="protein sequence ID" value="HIV24716.1"/>
    <property type="molecule type" value="Genomic_DNA"/>
</dbReference>
<proteinExistence type="predicted"/>
<keyword evidence="2" id="KW-0812">Transmembrane</keyword>
<sequence>MKTCRKCGASMADTAKFCTICGTPAEEEQAKTQKAEERTQSAYARSSETRNAGQQNDTYGGMNSGSQGQTYQNQSYQNSGSQGYQNQAYQNQSYQQNYGGQGYQNNQGYGQDYYSPYGMRPRTSGIAVAALVFGLVGIFLGYLGAALAVLSVVNASWMILAILLYAPSALGVILGIAGIAKTGDGVTKGRGLAIAGLVLGILFLVIWGIAAAIAREAAGYATYGLYSLFS</sequence>
<evidence type="ECO:0000256" key="2">
    <source>
        <dbReference type="SAM" id="Phobius"/>
    </source>
</evidence>
<dbReference type="InterPro" id="IPR026870">
    <property type="entry name" value="Zinc_ribbon_dom"/>
</dbReference>
<keyword evidence="2" id="KW-0472">Membrane</keyword>
<evidence type="ECO:0000313" key="4">
    <source>
        <dbReference type="EMBL" id="HIV24716.1"/>
    </source>
</evidence>
<dbReference type="AlphaFoldDB" id="A0A9D1T9M7"/>
<keyword evidence="2" id="KW-1133">Transmembrane helix</keyword>
<dbReference type="Proteomes" id="UP000824169">
    <property type="component" value="Unassembled WGS sequence"/>
</dbReference>
<evidence type="ECO:0000313" key="5">
    <source>
        <dbReference type="Proteomes" id="UP000824169"/>
    </source>
</evidence>
<reference evidence="4" key="2">
    <citation type="journal article" date="2021" name="PeerJ">
        <title>Extensive microbial diversity within the chicken gut microbiome revealed by metagenomics and culture.</title>
        <authorList>
            <person name="Gilroy R."/>
            <person name="Ravi A."/>
            <person name="Getino M."/>
            <person name="Pursley I."/>
            <person name="Horton D.L."/>
            <person name="Alikhan N.F."/>
            <person name="Baker D."/>
            <person name="Gharbi K."/>
            <person name="Hall N."/>
            <person name="Watson M."/>
            <person name="Adriaenssens E.M."/>
            <person name="Foster-Nyarko E."/>
            <person name="Jarju S."/>
            <person name="Secka A."/>
            <person name="Antonio M."/>
            <person name="Oren A."/>
            <person name="Chaudhuri R.R."/>
            <person name="La Ragione R."/>
            <person name="Hildebrand F."/>
            <person name="Pallen M.J."/>
        </authorList>
    </citation>
    <scope>NUCLEOTIDE SEQUENCE</scope>
    <source>
        <strain evidence="4">CHK188-20938</strain>
    </source>
</reference>
<feature type="region of interest" description="Disordered" evidence="1">
    <location>
        <begin position="27"/>
        <end position="84"/>
    </location>
</feature>
<feature type="compositionally biased region" description="Basic and acidic residues" evidence="1">
    <location>
        <begin position="28"/>
        <end position="39"/>
    </location>
</feature>
<feature type="transmembrane region" description="Helical" evidence="2">
    <location>
        <begin position="192"/>
        <end position="214"/>
    </location>
</feature>
<dbReference type="Pfam" id="PF13240">
    <property type="entry name" value="Zn_Ribbon_1"/>
    <property type="match status" value="1"/>
</dbReference>
<feature type="compositionally biased region" description="Low complexity" evidence="1">
    <location>
        <begin position="64"/>
        <end position="84"/>
    </location>
</feature>
<accession>A0A9D1T9M7</accession>
<evidence type="ECO:0000256" key="1">
    <source>
        <dbReference type="SAM" id="MobiDB-lite"/>
    </source>
</evidence>
<feature type="domain" description="Zinc-ribbon" evidence="3">
    <location>
        <begin position="4"/>
        <end position="24"/>
    </location>
</feature>
<organism evidence="4 5">
    <name type="scientific">Candidatus Scatomonas pullistercoris</name>
    <dbReference type="NCBI Taxonomy" id="2840920"/>
    <lineage>
        <taxon>Bacteria</taxon>
        <taxon>Bacillati</taxon>
        <taxon>Bacillota</taxon>
        <taxon>Clostridia</taxon>
        <taxon>Lachnospirales</taxon>
        <taxon>Lachnospiraceae</taxon>
        <taxon>Lachnospiraceae incertae sedis</taxon>
        <taxon>Candidatus Scatomonas</taxon>
    </lineage>
</organism>
<reference evidence="4" key="1">
    <citation type="submission" date="2020-10" db="EMBL/GenBank/DDBJ databases">
        <authorList>
            <person name="Gilroy R."/>
        </authorList>
    </citation>
    <scope>NUCLEOTIDE SEQUENCE</scope>
    <source>
        <strain evidence="4">CHK188-20938</strain>
    </source>
</reference>
<protein>
    <submittedName>
        <fullName evidence="4">Zinc-ribbon domain-containing protein</fullName>
    </submittedName>
</protein>
<gene>
    <name evidence="4" type="ORF">IAB71_02850</name>
</gene>
<comment type="caution">
    <text evidence="4">The sequence shown here is derived from an EMBL/GenBank/DDBJ whole genome shotgun (WGS) entry which is preliminary data.</text>
</comment>
<feature type="transmembrane region" description="Helical" evidence="2">
    <location>
        <begin position="156"/>
        <end position="180"/>
    </location>
</feature>
<evidence type="ECO:0000259" key="3">
    <source>
        <dbReference type="Pfam" id="PF13240"/>
    </source>
</evidence>
<feature type="compositionally biased region" description="Polar residues" evidence="1">
    <location>
        <begin position="40"/>
        <end position="58"/>
    </location>
</feature>
<name>A0A9D1T9M7_9FIRM</name>
<feature type="transmembrane region" description="Helical" evidence="2">
    <location>
        <begin position="126"/>
        <end position="150"/>
    </location>
</feature>